<feature type="transmembrane region" description="Helical" evidence="7">
    <location>
        <begin position="92"/>
        <end position="111"/>
    </location>
</feature>
<dbReference type="CDD" id="cd17321">
    <property type="entry name" value="MFS_MMR_MDR_like"/>
    <property type="match status" value="1"/>
</dbReference>
<dbReference type="EMBL" id="AUZY01009588">
    <property type="protein sequence ID" value="EQD41590.1"/>
    <property type="molecule type" value="Genomic_DNA"/>
</dbReference>
<feature type="transmembrane region" description="Helical" evidence="7">
    <location>
        <begin position="55"/>
        <end position="72"/>
    </location>
</feature>
<protein>
    <submittedName>
        <fullName evidence="9">Major facilitator transporter</fullName>
    </submittedName>
</protein>
<keyword evidence="5 7" id="KW-1133">Transmembrane helix</keyword>
<dbReference type="PANTHER" id="PTHR42718">
    <property type="entry name" value="MAJOR FACILITATOR SUPERFAMILY MULTIDRUG TRANSPORTER MFSC"/>
    <property type="match status" value="1"/>
</dbReference>
<feature type="transmembrane region" description="Helical" evidence="7">
    <location>
        <begin position="341"/>
        <end position="363"/>
    </location>
</feature>
<feature type="transmembrane region" description="Helical" evidence="7">
    <location>
        <begin position="226"/>
        <end position="245"/>
    </location>
</feature>
<evidence type="ECO:0000256" key="5">
    <source>
        <dbReference type="ARBA" id="ARBA00022989"/>
    </source>
</evidence>
<feature type="transmembrane region" description="Helical" evidence="7">
    <location>
        <begin position="123"/>
        <end position="143"/>
    </location>
</feature>
<evidence type="ECO:0000256" key="7">
    <source>
        <dbReference type="SAM" id="Phobius"/>
    </source>
</evidence>
<dbReference type="Gene3D" id="1.20.1250.20">
    <property type="entry name" value="MFS general substrate transporter like domains"/>
    <property type="match status" value="1"/>
</dbReference>
<feature type="transmembrane region" description="Helical" evidence="7">
    <location>
        <begin position="24"/>
        <end position="43"/>
    </location>
</feature>
<sequence length="462" mass="48705">MLISLPVIFRGLGVDPFAPSSFPILIWLLLGYGVVTATLLVTVGRLSDMWGRARMYNAGFAIFSTASILLFVEPLSGTTGAWLLVGFRLLQGVGASFLFANSAALLTDAFGPEERGKAMGMNQVAFIGGSLIGLVVGGVLASIPDLPIGPFVLPTWRLIFLISVPVGVFGTVWAYARLRETSIRRAHQKIDYFGNITFAVGITLVLVATTYGLLPYGTSPTGWSSPWVLGGLGTGIALLVLFPFIESRVKDPMFRLHLFRERAFSAGISAAMLGSIARGGVMLLLVVWFQGIWLPLHGYSLAETPLWAGVLMMPMIAGFLTAAPLCGWLSDRSGARTLASIGMAVAASTFFLFLLVPVNFVYWQVGLLLYVQGCGMGMFAAPNAAAVMNSVPAEDRGAASGMLATLQNTGQQLSLALFFTVVILGLSAGLGSSVTGALSAANVRPPDLQILAGLMSSNPTGA</sequence>
<evidence type="ECO:0000256" key="2">
    <source>
        <dbReference type="ARBA" id="ARBA00022448"/>
    </source>
</evidence>
<gene>
    <name evidence="9" type="ORF">B1B_14469</name>
</gene>
<reference evidence="9" key="2">
    <citation type="journal article" date="2014" name="ISME J.">
        <title>Microbial stratification in low pH oxic and suboxic macroscopic growths along an acid mine drainage.</title>
        <authorList>
            <person name="Mendez-Garcia C."/>
            <person name="Mesa V."/>
            <person name="Sprenger R.R."/>
            <person name="Richter M."/>
            <person name="Diez M.S."/>
            <person name="Solano J."/>
            <person name="Bargiela R."/>
            <person name="Golyshina O.V."/>
            <person name="Manteca A."/>
            <person name="Ramos J.L."/>
            <person name="Gallego J.R."/>
            <person name="Llorente I."/>
            <person name="Martins Dos Santos V.A."/>
            <person name="Jensen O.N."/>
            <person name="Pelaez A.I."/>
            <person name="Sanchez J."/>
            <person name="Ferrer M."/>
        </authorList>
    </citation>
    <scope>NUCLEOTIDE SEQUENCE</scope>
</reference>
<dbReference type="InterPro" id="IPR011701">
    <property type="entry name" value="MFS"/>
</dbReference>
<reference evidence="9" key="1">
    <citation type="submission" date="2013-08" db="EMBL/GenBank/DDBJ databases">
        <authorList>
            <person name="Mendez C."/>
            <person name="Richter M."/>
            <person name="Ferrer M."/>
            <person name="Sanchez J."/>
        </authorList>
    </citation>
    <scope>NUCLEOTIDE SEQUENCE</scope>
</reference>
<dbReference type="Pfam" id="PF07690">
    <property type="entry name" value="MFS_1"/>
    <property type="match status" value="1"/>
</dbReference>
<dbReference type="PROSITE" id="PS50850">
    <property type="entry name" value="MFS"/>
    <property type="match status" value="1"/>
</dbReference>
<evidence type="ECO:0000256" key="4">
    <source>
        <dbReference type="ARBA" id="ARBA00022692"/>
    </source>
</evidence>
<dbReference type="GO" id="GO:0005886">
    <property type="term" value="C:plasma membrane"/>
    <property type="evidence" value="ECO:0007669"/>
    <property type="project" value="UniProtKB-SubCell"/>
</dbReference>
<keyword evidence="6 7" id="KW-0472">Membrane</keyword>
<dbReference type="GO" id="GO:0022857">
    <property type="term" value="F:transmembrane transporter activity"/>
    <property type="evidence" value="ECO:0007669"/>
    <property type="project" value="InterPro"/>
</dbReference>
<keyword evidence="2" id="KW-0813">Transport</keyword>
<keyword evidence="4 7" id="KW-0812">Transmembrane</keyword>
<proteinExistence type="predicted"/>
<evidence type="ECO:0000256" key="3">
    <source>
        <dbReference type="ARBA" id="ARBA00022475"/>
    </source>
</evidence>
<comment type="caution">
    <text evidence="9">The sequence shown here is derived from an EMBL/GenBank/DDBJ whole genome shotgun (WGS) entry which is preliminary data.</text>
</comment>
<dbReference type="InterPro" id="IPR036259">
    <property type="entry name" value="MFS_trans_sf"/>
</dbReference>
<feature type="transmembrane region" description="Helical" evidence="7">
    <location>
        <begin position="413"/>
        <end position="438"/>
    </location>
</feature>
<name>T1AHY1_9ZZZZ</name>
<dbReference type="Gene3D" id="1.20.1720.10">
    <property type="entry name" value="Multidrug resistance protein D"/>
    <property type="match status" value="1"/>
</dbReference>
<feature type="transmembrane region" description="Helical" evidence="7">
    <location>
        <begin position="266"/>
        <end position="294"/>
    </location>
</feature>
<organism evidence="9">
    <name type="scientific">mine drainage metagenome</name>
    <dbReference type="NCBI Taxonomy" id="410659"/>
    <lineage>
        <taxon>unclassified sequences</taxon>
        <taxon>metagenomes</taxon>
        <taxon>ecological metagenomes</taxon>
    </lineage>
</organism>
<dbReference type="AlphaFoldDB" id="T1AHY1"/>
<comment type="subcellular location">
    <subcellularLocation>
        <location evidence="1">Cell membrane</location>
        <topology evidence="1">Multi-pass membrane protein</topology>
    </subcellularLocation>
</comment>
<feature type="domain" description="Major facilitator superfamily (MFS) profile" evidence="8">
    <location>
        <begin position="1"/>
        <end position="462"/>
    </location>
</feature>
<accession>T1AHY1</accession>
<dbReference type="InterPro" id="IPR020846">
    <property type="entry name" value="MFS_dom"/>
</dbReference>
<dbReference type="PANTHER" id="PTHR42718:SF46">
    <property type="entry name" value="BLR6921 PROTEIN"/>
    <property type="match status" value="1"/>
</dbReference>
<evidence type="ECO:0000313" key="9">
    <source>
        <dbReference type="EMBL" id="EQD41590.1"/>
    </source>
</evidence>
<feature type="transmembrane region" description="Helical" evidence="7">
    <location>
        <begin position="155"/>
        <end position="176"/>
    </location>
</feature>
<keyword evidence="3" id="KW-1003">Cell membrane</keyword>
<evidence type="ECO:0000256" key="6">
    <source>
        <dbReference type="ARBA" id="ARBA00023136"/>
    </source>
</evidence>
<feature type="non-terminal residue" evidence="9">
    <location>
        <position position="462"/>
    </location>
</feature>
<feature type="transmembrane region" description="Helical" evidence="7">
    <location>
        <begin position="196"/>
        <end position="214"/>
    </location>
</feature>
<evidence type="ECO:0000256" key="1">
    <source>
        <dbReference type="ARBA" id="ARBA00004651"/>
    </source>
</evidence>
<feature type="transmembrane region" description="Helical" evidence="7">
    <location>
        <begin position="306"/>
        <end position="329"/>
    </location>
</feature>
<dbReference type="SUPFAM" id="SSF103473">
    <property type="entry name" value="MFS general substrate transporter"/>
    <property type="match status" value="2"/>
</dbReference>
<evidence type="ECO:0000259" key="8">
    <source>
        <dbReference type="PROSITE" id="PS50850"/>
    </source>
</evidence>